<organism evidence="6 7">
    <name type="scientific">Camellia sinensis</name>
    <name type="common">Tea plant</name>
    <name type="synonym">Thea sinensis</name>
    <dbReference type="NCBI Taxonomy" id="4442"/>
    <lineage>
        <taxon>Eukaryota</taxon>
        <taxon>Viridiplantae</taxon>
        <taxon>Streptophyta</taxon>
        <taxon>Embryophyta</taxon>
        <taxon>Tracheophyta</taxon>
        <taxon>Spermatophyta</taxon>
        <taxon>Magnoliopsida</taxon>
        <taxon>eudicotyledons</taxon>
        <taxon>Gunneridae</taxon>
        <taxon>Pentapetalae</taxon>
        <taxon>asterids</taxon>
        <taxon>Ericales</taxon>
        <taxon>Theaceae</taxon>
        <taxon>Camellia</taxon>
    </lineage>
</organism>
<comment type="similarity">
    <text evidence="1">Belongs to the PPR family. PCMP-H subfamily.</text>
</comment>
<dbReference type="InterPro" id="IPR002885">
    <property type="entry name" value="PPR_rpt"/>
</dbReference>
<evidence type="ECO:0000256" key="1">
    <source>
        <dbReference type="ARBA" id="ARBA00006643"/>
    </source>
</evidence>
<dbReference type="Gene3D" id="1.25.40.10">
    <property type="entry name" value="Tetratricopeptide repeat domain"/>
    <property type="match status" value="4"/>
</dbReference>
<dbReference type="SUPFAM" id="SSF48452">
    <property type="entry name" value="TPR-like"/>
    <property type="match status" value="2"/>
</dbReference>
<name>A0A7J7FVI1_CAMSI</name>
<dbReference type="InterPro" id="IPR011990">
    <property type="entry name" value="TPR-like_helical_dom_sf"/>
</dbReference>
<dbReference type="FunFam" id="1.25.40.10:FF:000442">
    <property type="entry name" value="Pentatricopeptide repeat-containing protein At3g49710"/>
    <property type="match status" value="1"/>
</dbReference>
<evidence type="ECO:0000259" key="4">
    <source>
        <dbReference type="Pfam" id="PF14432"/>
    </source>
</evidence>
<dbReference type="GO" id="GO:0008270">
    <property type="term" value="F:zinc ion binding"/>
    <property type="evidence" value="ECO:0007669"/>
    <property type="project" value="InterPro"/>
</dbReference>
<dbReference type="GO" id="GO:0009451">
    <property type="term" value="P:RNA modification"/>
    <property type="evidence" value="ECO:0007669"/>
    <property type="project" value="InterPro"/>
</dbReference>
<dbReference type="PANTHER" id="PTHR47926:SF533">
    <property type="entry name" value="DYW DOMAIN-CONTAINING PROTEIN"/>
    <property type="match status" value="1"/>
</dbReference>
<keyword evidence="7" id="KW-1185">Reference proteome</keyword>
<dbReference type="Gene3D" id="3.40.50.12610">
    <property type="match status" value="1"/>
</dbReference>
<comment type="caution">
    <text evidence="6">The sequence shown here is derived from an EMBL/GenBank/DDBJ whole genome shotgun (WGS) entry which is preliminary data.</text>
</comment>
<dbReference type="InterPro" id="IPR048999">
    <property type="entry name" value="STT3-PglB_core"/>
</dbReference>
<evidence type="ECO:0008006" key="8">
    <source>
        <dbReference type="Google" id="ProtNLM"/>
    </source>
</evidence>
<reference evidence="7" key="1">
    <citation type="journal article" date="2020" name="Nat. Commun.">
        <title>Genome assembly of wild tea tree DASZ reveals pedigree and selection history of tea varieties.</title>
        <authorList>
            <person name="Zhang W."/>
            <person name="Zhang Y."/>
            <person name="Qiu H."/>
            <person name="Guo Y."/>
            <person name="Wan H."/>
            <person name="Zhang X."/>
            <person name="Scossa F."/>
            <person name="Alseekh S."/>
            <person name="Zhang Q."/>
            <person name="Wang P."/>
            <person name="Xu L."/>
            <person name="Schmidt M.H."/>
            <person name="Jia X."/>
            <person name="Li D."/>
            <person name="Zhu A."/>
            <person name="Guo F."/>
            <person name="Chen W."/>
            <person name="Ni D."/>
            <person name="Usadel B."/>
            <person name="Fernie A.R."/>
            <person name="Wen W."/>
        </authorList>
    </citation>
    <scope>NUCLEOTIDE SEQUENCE [LARGE SCALE GENOMIC DNA]</scope>
    <source>
        <strain evidence="7">cv. G240</strain>
    </source>
</reference>
<feature type="repeat" description="PPR" evidence="3">
    <location>
        <begin position="687"/>
        <end position="721"/>
    </location>
</feature>
<keyword evidence="2" id="KW-0677">Repeat</keyword>
<reference evidence="6 7" key="2">
    <citation type="submission" date="2020-07" db="EMBL/GenBank/DDBJ databases">
        <title>Genome assembly of wild tea tree DASZ reveals pedigree and selection history of tea varieties.</title>
        <authorList>
            <person name="Zhang W."/>
        </authorList>
    </citation>
    <scope>NUCLEOTIDE SEQUENCE [LARGE SCALE GENOMIC DNA]</scope>
    <source>
        <strain evidence="7">cv. G240</strain>
        <tissue evidence="6">Leaf</tissue>
    </source>
</reference>
<dbReference type="Pfam" id="PF21436">
    <property type="entry name" value="STT3-PglB_core"/>
    <property type="match status" value="1"/>
</dbReference>
<dbReference type="PANTHER" id="PTHR47926">
    <property type="entry name" value="PENTATRICOPEPTIDE REPEAT-CONTAINING PROTEIN"/>
    <property type="match status" value="1"/>
</dbReference>
<feature type="domain" description="DYW" evidence="4">
    <location>
        <begin position="902"/>
        <end position="995"/>
    </location>
</feature>
<dbReference type="InterPro" id="IPR046848">
    <property type="entry name" value="E_motif"/>
</dbReference>
<proteinExistence type="inferred from homology"/>
<dbReference type="Pfam" id="PF20431">
    <property type="entry name" value="E_motif"/>
    <property type="match status" value="1"/>
</dbReference>
<evidence type="ECO:0000256" key="2">
    <source>
        <dbReference type="ARBA" id="ARBA00022737"/>
    </source>
</evidence>
<dbReference type="FunFam" id="1.25.40.10:FF:000366">
    <property type="entry name" value="Pentatricopeptide (PPR) repeat-containing protein"/>
    <property type="match status" value="1"/>
</dbReference>
<feature type="repeat" description="PPR" evidence="3">
    <location>
        <begin position="419"/>
        <end position="453"/>
    </location>
</feature>
<dbReference type="FunFam" id="1.25.40.10:FF:000970">
    <property type="entry name" value="Pentatricopeptide repeat-containing protein At3g26630, chloroplastic"/>
    <property type="match status" value="1"/>
</dbReference>
<evidence type="ECO:0000259" key="5">
    <source>
        <dbReference type="Pfam" id="PF21436"/>
    </source>
</evidence>
<gene>
    <name evidence="6" type="ORF">HYC85_028571</name>
</gene>
<dbReference type="Proteomes" id="UP000593564">
    <property type="component" value="Unassembled WGS sequence"/>
</dbReference>
<feature type="repeat" description="PPR" evidence="3">
    <location>
        <begin position="489"/>
        <end position="519"/>
    </location>
</feature>
<evidence type="ECO:0000313" key="7">
    <source>
        <dbReference type="Proteomes" id="UP000593564"/>
    </source>
</evidence>
<feature type="repeat" description="PPR" evidence="3">
    <location>
        <begin position="586"/>
        <end position="620"/>
    </location>
</feature>
<feature type="repeat" description="PPR" evidence="3">
    <location>
        <begin position="520"/>
        <end position="554"/>
    </location>
</feature>
<dbReference type="InterPro" id="IPR046960">
    <property type="entry name" value="PPR_At4g14850-like_plant"/>
</dbReference>
<dbReference type="FunFam" id="1.25.40.10:FF:000073">
    <property type="entry name" value="Pentatricopeptide repeat-containing protein chloroplastic"/>
    <property type="match status" value="1"/>
</dbReference>
<dbReference type="EMBL" id="JACBKZ010000014">
    <property type="protein sequence ID" value="KAF5932400.1"/>
    <property type="molecule type" value="Genomic_DNA"/>
</dbReference>
<evidence type="ECO:0000256" key="3">
    <source>
        <dbReference type="PROSITE-ProRule" id="PRU00708"/>
    </source>
</evidence>
<dbReference type="Pfam" id="PF01535">
    <property type="entry name" value="PPR"/>
    <property type="match status" value="3"/>
</dbReference>
<sequence>MVWCAKLYGSSVSGSGDNLACRGTATVGADPPIHGGCSSLLCSGNEAQQPLDLALLFVGRELQSSDIFGAKHADSELVDFLKVSFTRANFSLAFPYIAASENEEVMESMLISEFTETCGHNFGASKVAFLESCSLEGGNYEKLAEKFKRSPYSYVWVAAAAEAYSAPSIVITSYSQSGLHVFDDFREAYAWLSHNTEVDDKVASWWDYGYQTTAMANRTVIVDNNTWNNTHIATVGTAMSSPEKAAWEIFNSLDVKYVLVVFGGLIGYPSDDINKFLWMVRIGGGVFPHIKEPDYLWEQKMNSKHKLREAVDLLYFRGCASSETYTRFVLTCVRYNDIEQAKRLQYHMDLHLYRPTNTFVHNRLLQLYSKSGFLSDAQNLFDKMATRDIFSYNAMLSAYSKLGLVDHLWVFFNRMPYCDSVSYNTVIAGLAASGCSSKALEVFIRMQKDGFEPNEYTHVSALNACSRMLDLKHGKQIHGRIVASNLERNVYVWNALTDIYAKCGEIHEARWLFDQMVDKNVVSWNSIISGYLKNGQPEKCIDLFHEMQLSGLKPDEVTVSNVLSAFFQSGYIDEAQKTFSELKKKDKICWTTMIVGYVQSGKEEDALRLFGQMLQENVKPDSFTISSVASSCARLASLCHGQVIHGKAVHMGADGDLLVSSALVDMYSKCGETKDAWAVFSMMPIKNVISWNSIVVGYAQNGKDLDALALYEKMLQENLKPDNVTFVGVLSACVHAGLIERGQDYFNSISELHGMTPTLDHYACMINLLGRSGHMDKAIDLIKYMPHEPNSLIWSNLLFVCTINGNVEHGEMAVRRLFELDPLNAGPYIMLSNVYAARGRWKDVASMRTLMKNQKVKKFAAYSWIEIDGDIYKFVSEDRSHAESEKIYQELNRLIRKLQDSGFTPQTNLVLHDVNEDEKLKSICYHSEKLALAFGLIRKPHGGACIRIIKNIRVCADCHEFMKFVSKINGRPIILRDSNRFHHFFGGQCSCSDLW</sequence>
<dbReference type="Pfam" id="PF14432">
    <property type="entry name" value="DYW_deaminase"/>
    <property type="match status" value="1"/>
</dbReference>
<dbReference type="Pfam" id="PF13041">
    <property type="entry name" value="PPR_2"/>
    <property type="match status" value="4"/>
</dbReference>
<dbReference type="NCBIfam" id="TIGR00756">
    <property type="entry name" value="PPR"/>
    <property type="match status" value="6"/>
</dbReference>
<dbReference type="GO" id="GO:0003723">
    <property type="term" value="F:RNA binding"/>
    <property type="evidence" value="ECO:0007669"/>
    <property type="project" value="InterPro"/>
</dbReference>
<evidence type="ECO:0000313" key="6">
    <source>
        <dbReference type="EMBL" id="KAF5932400.1"/>
    </source>
</evidence>
<accession>A0A7J7FVI1</accession>
<dbReference type="AlphaFoldDB" id="A0A7J7FVI1"/>
<dbReference type="InterPro" id="IPR032867">
    <property type="entry name" value="DYW_dom"/>
</dbReference>
<feature type="domain" description="STT3/PglB/AglB core" evidence="5">
    <location>
        <begin position="199"/>
        <end position="258"/>
    </location>
</feature>
<protein>
    <recommendedName>
        <fullName evidence="8">DYW domain-containing protein</fullName>
    </recommendedName>
</protein>
<dbReference type="PROSITE" id="PS51375">
    <property type="entry name" value="PPR"/>
    <property type="match status" value="6"/>
</dbReference>
<feature type="repeat" description="PPR" evidence="3">
    <location>
        <begin position="357"/>
        <end position="391"/>
    </location>
</feature>